<evidence type="ECO:0000256" key="1">
    <source>
        <dbReference type="SAM" id="Coils"/>
    </source>
</evidence>
<keyword evidence="4" id="KW-1185">Reference proteome</keyword>
<comment type="caution">
    <text evidence="3">The sequence shown here is derived from an EMBL/GenBank/DDBJ whole genome shotgun (WGS) entry which is preliminary data.</text>
</comment>
<dbReference type="AlphaFoldDB" id="A0A3M7Q3S4"/>
<dbReference type="OrthoDB" id="413404at2759"/>
<evidence type="ECO:0000313" key="3">
    <source>
        <dbReference type="EMBL" id="RNA06057.1"/>
    </source>
</evidence>
<dbReference type="Proteomes" id="UP000276133">
    <property type="component" value="Unassembled WGS sequence"/>
</dbReference>
<proteinExistence type="predicted"/>
<gene>
    <name evidence="3" type="ORF">BpHYR1_026062</name>
</gene>
<protein>
    <submittedName>
        <fullName evidence="3">Outer dense fiber 2-like</fullName>
    </submittedName>
</protein>
<feature type="compositionally biased region" description="Polar residues" evidence="2">
    <location>
        <begin position="129"/>
        <end position="144"/>
    </location>
</feature>
<reference evidence="3 4" key="1">
    <citation type="journal article" date="2018" name="Sci. Rep.">
        <title>Genomic signatures of local adaptation to the degree of environmental predictability in rotifers.</title>
        <authorList>
            <person name="Franch-Gras L."/>
            <person name="Hahn C."/>
            <person name="Garcia-Roger E.M."/>
            <person name="Carmona M.J."/>
            <person name="Serra M."/>
            <person name="Gomez A."/>
        </authorList>
    </citation>
    <scope>NUCLEOTIDE SEQUENCE [LARGE SCALE GENOMIC DNA]</scope>
    <source>
        <strain evidence="3">HYR1</strain>
    </source>
</reference>
<sequence>MHSVSPVHIRLKSQLKNPMTAANFEDLIERKKKVKIGPSTTQKKKPVYQWTSPKKENKCDLMKRCRLDDYISPIKQHIDEPSCEVCVDVKSRSRSRSSSPEKNGQANCSFLRRLSSSTSPVSFSRSQEFDPNSTYTMPNRSKSHESYLTNRENDLLPIDENDLILKKEFLVKKLIDSESFSSDIVRVLELIREYISNCDKGLDLKTVYGYLNKDIKSLFQLIDLFHLTHRDVRSIISEFLSPETLSVLRQVKENGDILNKSEKLKLENEKFRKIISEFEKNINQTGSTNEALNMENNVLASLKQSLEDNRAHLRRQLISREAECNRLSVQLRKN</sequence>
<dbReference type="EMBL" id="REGN01007507">
    <property type="protein sequence ID" value="RNA06057.1"/>
    <property type="molecule type" value="Genomic_DNA"/>
</dbReference>
<feature type="coiled-coil region" evidence="1">
    <location>
        <begin position="261"/>
        <end position="323"/>
    </location>
</feature>
<evidence type="ECO:0000256" key="2">
    <source>
        <dbReference type="SAM" id="MobiDB-lite"/>
    </source>
</evidence>
<organism evidence="3 4">
    <name type="scientific">Brachionus plicatilis</name>
    <name type="common">Marine rotifer</name>
    <name type="synonym">Brachionus muelleri</name>
    <dbReference type="NCBI Taxonomy" id="10195"/>
    <lineage>
        <taxon>Eukaryota</taxon>
        <taxon>Metazoa</taxon>
        <taxon>Spiralia</taxon>
        <taxon>Gnathifera</taxon>
        <taxon>Rotifera</taxon>
        <taxon>Eurotatoria</taxon>
        <taxon>Monogononta</taxon>
        <taxon>Pseudotrocha</taxon>
        <taxon>Ploima</taxon>
        <taxon>Brachionidae</taxon>
        <taxon>Brachionus</taxon>
    </lineage>
</organism>
<accession>A0A3M7Q3S4</accession>
<keyword evidence="1" id="KW-0175">Coiled coil</keyword>
<evidence type="ECO:0000313" key="4">
    <source>
        <dbReference type="Proteomes" id="UP000276133"/>
    </source>
</evidence>
<feature type="region of interest" description="Disordered" evidence="2">
    <location>
        <begin position="119"/>
        <end position="144"/>
    </location>
</feature>
<dbReference type="STRING" id="10195.A0A3M7Q3S4"/>
<name>A0A3M7Q3S4_BRAPC</name>